<reference evidence="5 6" key="1">
    <citation type="submission" date="2017-09" db="EMBL/GenBank/DDBJ databases">
        <title>Genomics of the genus Arcobacter.</title>
        <authorList>
            <person name="Perez-Cataluna A."/>
            <person name="Figueras M.J."/>
            <person name="Salas-Masso N."/>
        </authorList>
    </citation>
    <scope>NUCLEOTIDE SEQUENCE [LARGE SCALE GENOMIC DNA]</scope>
    <source>
        <strain evidence="5 6">DSM 18005</strain>
    </source>
</reference>
<protein>
    <recommendedName>
        <fullName evidence="2">histidine kinase</fullName>
        <ecNumber evidence="2">2.7.13.3</ecNumber>
    </recommendedName>
</protein>
<evidence type="ECO:0000313" key="6">
    <source>
        <dbReference type="Proteomes" id="UP000233248"/>
    </source>
</evidence>
<dbReference type="PROSITE" id="PS50109">
    <property type="entry name" value="HIS_KIN"/>
    <property type="match status" value="1"/>
</dbReference>
<dbReference type="Gene3D" id="3.30.565.10">
    <property type="entry name" value="Histidine kinase-like ATPase, C-terminal domain"/>
    <property type="match status" value="1"/>
</dbReference>
<dbReference type="InterPro" id="IPR004358">
    <property type="entry name" value="Sig_transdc_His_kin-like_C"/>
</dbReference>
<evidence type="ECO:0000256" key="1">
    <source>
        <dbReference type="ARBA" id="ARBA00000085"/>
    </source>
</evidence>
<keyword evidence="3" id="KW-1133">Transmembrane helix</keyword>
<evidence type="ECO:0000256" key="2">
    <source>
        <dbReference type="ARBA" id="ARBA00012438"/>
    </source>
</evidence>
<dbReference type="Gene3D" id="1.10.287.130">
    <property type="match status" value="1"/>
</dbReference>
<dbReference type="InterPro" id="IPR036097">
    <property type="entry name" value="HisK_dim/P_sf"/>
</dbReference>
<comment type="caution">
    <text evidence="5">The sequence shown here is derived from an EMBL/GenBank/DDBJ whole genome shotgun (WGS) entry which is preliminary data.</text>
</comment>
<dbReference type="EMBL" id="NXIF01000008">
    <property type="protein sequence ID" value="PKI81804.1"/>
    <property type="molecule type" value="Genomic_DNA"/>
</dbReference>
<keyword evidence="3" id="KW-0812">Transmembrane</keyword>
<comment type="catalytic activity">
    <reaction evidence="1">
        <text>ATP + protein L-histidine = ADP + protein N-phospho-L-histidine.</text>
        <dbReference type="EC" id="2.7.13.3"/>
    </reaction>
</comment>
<dbReference type="SUPFAM" id="SSF55874">
    <property type="entry name" value="ATPase domain of HSP90 chaperone/DNA topoisomerase II/histidine kinase"/>
    <property type="match status" value="1"/>
</dbReference>
<organism evidence="5 6">
    <name type="scientific">Malaciobacter halophilus</name>
    <dbReference type="NCBI Taxonomy" id="197482"/>
    <lineage>
        <taxon>Bacteria</taxon>
        <taxon>Pseudomonadati</taxon>
        <taxon>Campylobacterota</taxon>
        <taxon>Epsilonproteobacteria</taxon>
        <taxon>Campylobacterales</taxon>
        <taxon>Arcobacteraceae</taxon>
        <taxon>Malaciobacter</taxon>
    </lineage>
</organism>
<dbReference type="SUPFAM" id="SSF47384">
    <property type="entry name" value="Homodimeric domain of signal transducing histidine kinase"/>
    <property type="match status" value="1"/>
</dbReference>
<dbReference type="PANTHER" id="PTHR43065">
    <property type="entry name" value="SENSOR HISTIDINE KINASE"/>
    <property type="match status" value="1"/>
</dbReference>
<dbReference type="EC" id="2.7.13.3" evidence="2"/>
<dbReference type="InterPro" id="IPR036890">
    <property type="entry name" value="HATPase_C_sf"/>
</dbReference>
<dbReference type="InterPro" id="IPR005467">
    <property type="entry name" value="His_kinase_dom"/>
</dbReference>
<proteinExistence type="predicted"/>
<feature type="domain" description="Histidine kinase" evidence="4">
    <location>
        <begin position="509"/>
        <end position="728"/>
    </location>
</feature>
<dbReference type="CDD" id="cd00075">
    <property type="entry name" value="HATPase"/>
    <property type="match status" value="1"/>
</dbReference>
<dbReference type="GO" id="GO:0000155">
    <property type="term" value="F:phosphorelay sensor kinase activity"/>
    <property type="evidence" value="ECO:0007669"/>
    <property type="project" value="InterPro"/>
</dbReference>
<evidence type="ECO:0000259" key="4">
    <source>
        <dbReference type="PROSITE" id="PS50109"/>
    </source>
</evidence>
<dbReference type="PRINTS" id="PR00344">
    <property type="entry name" value="BCTRLSENSOR"/>
</dbReference>
<dbReference type="AlphaFoldDB" id="A0A2N1J5L6"/>
<accession>A0A2N1J5L6</accession>
<evidence type="ECO:0000256" key="3">
    <source>
        <dbReference type="SAM" id="Phobius"/>
    </source>
</evidence>
<dbReference type="PANTHER" id="PTHR43065:SF42">
    <property type="entry name" value="TWO-COMPONENT SENSOR PPRA"/>
    <property type="match status" value="1"/>
</dbReference>
<evidence type="ECO:0000313" key="5">
    <source>
        <dbReference type="EMBL" id="PKI81804.1"/>
    </source>
</evidence>
<dbReference type="SMART" id="SM00387">
    <property type="entry name" value="HATPase_c"/>
    <property type="match status" value="1"/>
</dbReference>
<keyword evidence="6" id="KW-1185">Reference proteome</keyword>
<name>A0A2N1J5L6_9BACT</name>
<dbReference type="Proteomes" id="UP000233248">
    <property type="component" value="Unassembled WGS sequence"/>
</dbReference>
<dbReference type="Pfam" id="PF02518">
    <property type="entry name" value="HATPase_c"/>
    <property type="match status" value="1"/>
</dbReference>
<gene>
    <name evidence="5" type="ORF">CP960_02720</name>
</gene>
<dbReference type="InterPro" id="IPR003594">
    <property type="entry name" value="HATPase_dom"/>
</dbReference>
<keyword evidence="3" id="KW-0472">Membrane</keyword>
<feature type="transmembrane region" description="Helical" evidence="3">
    <location>
        <begin position="332"/>
        <end position="356"/>
    </location>
</feature>
<sequence>MKYKFNFFLIFLFISLLSSHVFAKNSVLIINSYHLGYKFSDMITNPILDRLKKENIASNILYLNSLRINDKTYTQTFRNLYAIENSKNNYNIIIAIGSNAMEFVKNNSNILTKEQKIIYIGDESAYEKRLLNKEVFAILKRVNILDNIELIYKFLPKIKKIHIIDENIKSNKKNIYIKYNEVLKDKSFKIVYTSYDSLDSLKSQLSNLKENEVILYVKLKKDENANLLSFNDISNLFNSLNSLVFITNTINSKQNVIGGKLLDNKILAQKAIDLLMGLLNHEVINEKVVINKDFVYIFNYEKIKEHNFNPLTLHKPFTYVNSSLSIFEEDNILIDFVFIVSPFLLMVILLLLYILFFKIKSGKMIEQRVEVDKVLLDAIKTPVVWQDDKGKIVNSNSQFQELLQLPFFKEVTLRNFLDNNSFDLLLEKLRTYNKYKNNPDEIAFISENNCRIFIINQTQYHEGIFNTKGKFTVFIDITKERLALEEKIKHQEFMIQQSKLAEIGEIFSSIAHQWKTPLLEITTIAQEQIYNKTNNKQIDEENNEFVNDIMVQVKYMGETISDFQNFIMPSTRKVSFNISEAVTKMLEIINHNIKYNYIKTEIKVEEGARLNILGYKNELMQILLNIVNNAKDAIVKRRKNKEVKEGKIRIEIRNEKEDVIIQIEDNGGGIPKEHIRNIFKAYYTTKENGHGIGLYMAKLIIEDKMDGSIWVENTKNGAKFSIKLGVNNENIIARR</sequence>